<dbReference type="AlphaFoldDB" id="A0A1X0DB08"/>
<evidence type="ECO:0000313" key="7">
    <source>
        <dbReference type="EMBL" id="ORA69573.1"/>
    </source>
</evidence>
<feature type="compositionally biased region" description="Low complexity" evidence="6">
    <location>
        <begin position="34"/>
        <end position="44"/>
    </location>
</feature>
<accession>A0A1X0DB08</accession>
<dbReference type="Pfam" id="PF05481">
    <property type="entry name" value="Myco_19_kDa"/>
    <property type="match status" value="1"/>
</dbReference>
<dbReference type="InterPro" id="IPR008691">
    <property type="entry name" value="LpqH"/>
</dbReference>
<organism evidence="7 8">
    <name type="scientific">Mycolicibacterium insubricum</name>
    <dbReference type="NCBI Taxonomy" id="444597"/>
    <lineage>
        <taxon>Bacteria</taxon>
        <taxon>Bacillati</taxon>
        <taxon>Actinomycetota</taxon>
        <taxon>Actinomycetes</taxon>
        <taxon>Mycobacteriales</taxon>
        <taxon>Mycobacteriaceae</taxon>
        <taxon>Mycolicibacterium</taxon>
    </lineage>
</organism>
<evidence type="ECO:0000313" key="8">
    <source>
        <dbReference type="Proteomes" id="UP000192801"/>
    </source>
</evidence>
<keyword evidence="3" id="KW-0472">Membrane</keyword>
<comment type="caution">
    <text evidence="7">The sequence shown here is derived from an EMBL/GenBank/DDBJ whole genome shotgun (WGS) entry which is preliminary data.</text>
</comment>
<feature type="compositionally biased region" description="Polar residues" evidence="6">
    <location>
        <begin position="20"/>
        <end position="31"/>
    </location>
</feature>
<dbReference type="GO" id="GO:0016020">
    <property type="term" value="C:membrane"/>
    <property type="evidence" value="ECO:0007669"/>
    <property type="project" value="InterPro"/>
</dbReference>
<feature type="region of interest" description="Disordered" evidence="6">
    <location>
        <begin position="20"/>
        <end position="44"/>
    </location>
</feature>
<keyword evidence="5" id="KW-0449">Lipoprotein</keyword>
<gene>
    <name evidence="7" type="ORF">BST26_13375</name>
</gene>
<dbReference type="Proteomes" id="UP000192801">
    <property type="component" value="Unassembled WGS sequence"/>
</dbReference>
<evidence type="ECO:0000256" key="1">
    <source>
        <dbReference type="ARBA" id="ARBA00022475"/>
    </source>
</evidence>
<keyword evidence="2" id="KW-0732">Signal</keyword>
<name>A0A1X0DB08_9MYCO</name>
<evidence type="ECO:0000256" key="5">
    <source>
        <dbReference type="ARBA" id="ARBA00023288"/>
    </source>
</evidence>
<evidence type="ECO:0000256" key="4">
    <source>
        <dbReference type="ARBA" id="ARBA00023139"/>
    </source>
</evidence>
<proteinExistence type="predicted"/>
<evidence type="ECO:0000256" key="6">
    <source>
        <dbReference type="SAM" id="MobiDB-lite"/>
    </source>
</evidence>
<dbReference type="EMBL" id="MVHS01000031">
    <property type="protein sequence ID" value="ORA69573.1"/>
    <property type="molecule type" value="Genomic_DNA"/>
</dbReference>
<reference evidence="7 8" key="1">
    <citation type="submission" date="2016-12" db="EMBL/GenBank/DDBJ databases">
        <title>The new phylogeny of genus Mycobacterium.</title>
        <authorList>
            <person name="Tortoli E."/>
            <person name="Trovato A."/>
            <person name="Cirillo D.M."/>
        </authorList>
    </citation>
    <scope>NUCLEOTIDE SEQUENCE [LARGE SCALE GENOMIC DNA]</scope>
    <source>
        <strain evidence="7 8">DSM 45130</strain>
    </source>
</reference>
<keyword evidence="1" id="KW-1003">Cell membrane</keyword>
<evidence type="ECO:0000256" key="3">
    <source>
        <dbReference type="ARBA" id="ARBA00023136"/>
    </source>
</evidence>
<keyword evidence="8" id="KW-1185">Reference proteome</keyword>
<sequence length="151" mass="15221">MTIALTGIIVAAVAGCSHGETTATDPVSGESTMGAAAESPSATAESTGSVLVDGVDQHISGPVSCDGVDNIPTITIGTRVPTAVVKLGSFDNPTVTEIQVHAEDYLLGSPMSGASVTKDGKTYHVTATAQRIIVSNVKIEKVPVDITATCP</sequence>
<evidence type="ECO:0000256" key="2">
    <source>
        <dbReference type="ARBA" id="ARBA00022729"/>
    </source>
</evidence>
<keyword evidence="4" id="KW-0564">Palmitate</keyword>
<protein>
    <submittedName>
        <fullName evidence="7">Uncharacterized protein</fullName>
    </submittedName>
</protein>
<dbReference type="RefSeq" id="WP_163787729.1">
    <property type="nucleotide sequence ID" value="NZ_AP022618.1"/>
</dbReference>